<evidence type="ECO:0000313" key="6">
    <source>
        <dbReference type="Proteomes" id="UP000182517"/>
    </source>
</evidence>
<dbReference type="InterPro" id="IPR000835">
    <property type="entry name" value="HTH_MarR-typ"/>
</dbReference>
<dbReference type="PROSITE" id="PS50995">
    <property type="entry name" value="HTH_MARR_2"/>
    <property type="match status" value="1"/>
</dbReference>
<dbReference type="OrthoDB" id="195851at2"/>
<reference evidence="5 6" key="1">
    <citation type="journal article" date="2017" name="Genome Announc.">
        <title>Complete Genome Sequences of Two Acetylene-Fermenting Pelobacter acetylenicus Strains.</title>
        <authorList>
            <person name="Sutton J.M."/>
            <person name="Baesman S.M."/>
            <person name="Fierst J.L."/>
            <person name="Poret-Peterson A.T."/>
            <person name="Oremland R.S."/>
            <person name="Dunlap D.S."/>
            <person name="Akob D.M."/>
        </authorList>
    </citation>
    <scope>NUCLEOTIDE SEQUENCE [LARGE SCALE GENOMIC DNA]</scope>
    <source>
        <strain evidence="5 6">SFB93</strain>
    </source>
</reference>
<dbReference type="PANTHER" id="PTHR42756">
    <property type="entry name" value="TRANSCRIPTIONAL REGULATOR, MARR"/>
    <property type="match status" value="1"/>
</dbReference>
<dbReference type="InterPro" id="IPR036388">
    <property type="entry name" value="WH-like_DNA-bd_sf"/>
</dbReference>
<dbReference type="AlphaFoldDB" id="A0A1L3GKF8"/>
<organism evidence="5 6">
    <name type="scientific">Syntrophotalea acetylenivorans</name>
    <dbReference type="NCBI Taxonomy" id="1842532"/>
    <lineage>
        <taxon>Bacteria</taxon>
        <taxon>Pseudomonadati</taxon>
        <taxon>Thermodesulfobacteriota</taxon>
        <taxon>Desulfuromonadia</taxon>
        <taxon>Desulfuromonadales</taxon>
        <taxon>Syntrophotaleaceae</taxon>
        <taxon>Syntrophotalea</taxon>
    </lineage>
</organism>
<evidence type="ECO:0000256" key="2">
    <source>
        <dbReference type="ARBA" id="ARBA00023125"/>
    </source>
</evidence>
<dbReference type="Gene3D" id="1.10.10.10">
    <property type="entry name" value="Winged helix-like DNA-binding domain superfamily/Winged helix DNA-binding domain"/>
    <property type="match status" value="1"/>
</dbReference>
<keyword evidence="6" id="KW-1185">Reference proteome</keyword>
<accession>A0A1L3GKF8</accession>
<feature type="domain" description="HTH marR-type" evidence="4">
    <location>
        <begin position="11"/>
        <end position="142"/>
    </location>
</feature>
<dbReference type="PANTHER" id="PTHR42756:SF1">
    <property type="entry name" value="TRANSCRIPTIONAL REPRESSOR OF EMRAB OPERON"/>
    <property type="match status" value="1"/>
</dbReference>
<sequence length="149" mass="16715">MNEPKSGKPLSGCACMNMRRASRSITKIYDQALKASGLKSNQFSLLMAIKTNGPLNISALAKKQCLDRTTLVRNLKHLETNELIESTKTKDLRERQIIISKLGLQIFDKALPLWKTIQQEISDHIGTIPLQVFEQITISLESFSGTENK</sequence>
<dbReference type="SUPFAM" id="SSF46785">
    <property type="entry name" value="Winged helix' DNA-binding domain"/>
    <property type="match status" value="1"/>
</dbReference>
<dbReference type="EMBL" id="CP015519">
    <property type="protein sequence ID" value="APG26404.1"/>
    <property type="molecule type" value="Genomic_DNA"/>
</dbReference>
<dbReference type="SMART" id="SM00347">
    <property type="entry name" value="HTH_MARR"/>
    <property type="match status" value="1"/>
</dbReference>
<protein>
    <recommendedName>
        <fullName evidence="4">HTH marR-type domain-containing protein</fullName>
    </recommendedName>
</protein>
<keyword evidence="3" id="KW-0804">Transcription</keyword>
<name>A0A1L3GKF8_9BACT</name>
<evidence type="ECO:0000259" key="4">
    <source>
        <dbReference type="PROSITE" id="PS50995"/>
    </source>
</evidence>
<evidence type="ECO:0000256" key="1">
    <source>
        <dbReference type="ARBA" id="ARBA00023015"/>
    </source>
</evidence>
<dbReference type="Proteomes" id="UP000182517">
    <property type="component" value="Chromosome"/>
</dbReference>
<dbReference type="InterPro" id="IPR036390">
    <property type="entry name" value="WH_DNA-bd_sf"/>
</dbReference>
<evidence type="ECO:0000313" key="5">
    <source>
        <dbReference type="EMBL" id="APG26404.1"/>
    </source>
</evidence>
<dbReference type="KEGG" id="pef:A7E78_00090"/>
<gene>
    <name evidence="5" type="ORF">A7E78_00090</name>
</gene>
<evidence type="ECO:0000256" key="3">
    <source>
        <dbReference type="ARBA" id="ARBA00023163"/>
    </source>
</evidence>
<keyword evidence="2" id="KW-0238">DNA-binding</keyword>
<dbReference type="STRING" id="1842532.A7E78_00090"/>
<dbReference type="Pfam" id="PF01047">
    <property type="entry name" value="MarR"/>
    <property type="match status" value="1"/>
</dbReference>
<keyword evidence="1" id="KW-0805">Transcription regulation</keyword>
<proteinExistence type="predicted"/>
<dbReference type="GO" id="GO:0003700">
    <property type="term" value="F:DNA-binding transcription factor activity"/>
    <property type="evidence" value="ECO:0007669"/>
    <property type="project" value="InterPro"/>
</dbReference>
<dbReference type="RefSeq" id="WP_072282364.1">
    <property type="nucleotide sequence ID" value="NZ_CP015519.1"/>
</dbReference>
<dbReference type="GO" id="GO:0003677">
    <property type="term" value="F:DNA binding"/>
    <property type="evidence" value="ECO:0007669"/>
    <property type="project" value="UniProtKB-KW"/>
</dbReference>